<dbReference type="GeneID" id="15806993"/>
<reference evidence="2 3" key="1">
    <citation type="journal article" date="2012" name="BMC Genomics">
        <title>Comparative genomic analysis and phylogenetic position of Theileria equi.</title>
        <authorList>
            <person name="Kappmeyer L.S."/>
            <person name="Thiagarajan M."/>
            <person name="Herndon D.R."/>
            <person name="Ramsay J.D."/>
            <person name="Caler E."/>
            <person name="Djikeng A."/>
            <person name="Gillespie J.J."/>
            <person name="Lau A.O."/>
            <person name="Roalson E.H."/>
            <person name="Silva J.C."/>
            <person name="Silva M.G."/>
            <person name="Suarez C.E."/>
            <person name="Ueti M.W."/>
            <person name="Nene V.M."/>
            <person name="Mealey R.H."/>
            <person name="Knowles D.P."/>
            <person name="Brayton K.A."/>
        </authorList>
    </citation>
    <scope>NUCLEOTIDE SEQUENCE [LARGE SCALE GENOMIC DNA]</scope>
    <source>
        <strain evidence="2 3">WA</strain>
    </source>
</reference>
<keyword evidence="1" id="KW-0472">Membrane</keyword>
<evidence type="ECO:0000256" key="1">
    <source>
        <dbReference type="SAM" id="Phobius"/>
    </source>
</evidence>
<dbReference type="VEuPathDB" id="PiroplasmaDB:BEWA_032610"/>
<dbReference type="RefSeq" id="XP_004830074.1">
    <property type="nucleotide sequence ID" value="XM_004830017.1"/>
</dbReference>
<keyword evidence="3" id="KW-1185">Reference proteome</keyword>
<dbReference type="Proteomes" id="UP000031512">
    <property type="component" value="Chromosome 1"/>
</dbReference>
<dbReference type="AlphaFoldDB" id="L0AYV6"/>
<keyword evidence="1" id="KW-1133">Transmembrane helix</keyword>
<dbReference type="KEGG" id="beq:BEWA_032610"/>
<proteinExistence type="predicted"/>
<accession>L0AYV6</accession>
<protein>
    <submittedName>
        <fullName evidence="2">Uncharacterized protein</fullName>
    </submittedName>
</protein>
<feature type="transmembrane region" description="Helical" evidence="1">
    <location>
        <begin position="311"/>
        <end position="336"/>
    </location>
</feature>
<evidence type="ECO:0000313" key="2">
    <source>
        <dbReference type="EMBL" id="AFZ80408.1"/>
    </source>
</evidence>
<dbReference type="EMBL" id="CP001669">
    <property type="protein sequence ID" value="AFZ80408.1"/>
    <property type="molecule type" value="Genomic_DNA"/>
</dbReference>
<gene>
    <name evidence="2" type="ORF">BEWA_032610</name>
</gene>
<name>L0AYV6_THEEQ</name>
<sequence length="339" mass="37912">MSDKKEVTIDFDGYPESPIIDSSIGNTYTYKDDATNEQVEIIHTENPPNLSGYEKLEHKPKDPKVKIKDIQYSTTPQTGFPPTLSQYPSVTVYCWGQDYRPLVVKLGNENIYYISEGEGYTSNKWNSTSTSFAGLSLLEILQIKSCTHTNAHVVDISKTTKESYNCPSCNKERINVSPVKGSDYSWYGHTLQASSISGFKDDNQYQAGFKIFKDCDQANVYWYPESDGKPLLVCIKPLSGPGDEEPSKPYWYRRECKSSNKWVREENDAPTNEEDPKILELLQKAFQTAQNPTSQGNSELSTSISSSATNGLVAIFIVGIVPVILVGIGYAGWSFLPRL</sequence>
<keyword evidence="1" id="KW-0812">Transmembrane</keyword>
<organism evidence="2 3">
    <name type="scientific">Theileria equi strain WA</name>
    <dbReference type="NCBI Taxonomy" id="1537102"/>
    <lineage>
        <taxon>Eukaryota</taxon>
        <taxon>Sar</taxon>
        <taxon>Alveolata</taxon>
        <taxon>Apicomplexa</taxon>
        <taxon>Aconoidasida</taxon>
        <taxon>Piroplasmida</taxon>
        <taxon>Theileriidae</taxon>
        <taxon>Theileria</taxon>
    </lineage>
</organism>
<evidence type="ECO:0000313" key="3">
    <source>
        <dbReference type="Proteomes" id="UP000031512"/>
    </source>
</evidence>